<dbReference type="Proteomes" id="UP000182740">
    <property type="component" value="Unassembled WGS sequence"/>
</dbReference>
<evidence type="ECO:0000313" key="2">
    <source>
        <dbReference type="EMBL" id="SFW11490.1"/>
    </source>
</evidence>
<dbReference type="AlphaFoldDB" id="A0A1K1LKT3"/>
<feature type="transmembrane region" description="Helical" evidence="1">
    <location>
        <begin position="48"/>
        <end position="67"/>
    </location>
</feature>
<evidence type="ECO:0000313" key="3">
    <source>
        <dbReference type="Proteomes" id="UP000182740"/>
    </source>
</evidence>
<keyword evidence="1" id="KW-1133">Transmembrane helix</keyword>
<reference evidence="3" key="1">
    <citation type="submission" date="2016-11" db="EMBL/GenBank/DDBJ databases">
        <authorList>
            <person name="Varghese N."/>
            <person name="Submissions S."/>
        </authorList>
    </citation>
    <scope>NUCLEOTIDE SEQUENCE [LARGE SCALE GENOMIC DNA]</scope>
    <source>
        <strain evidence="3">DSM 44671</strain>
    </source>
</reference>
<gene>
    <name evidence="2" type="ORF">SAMN04489730_0023</name>
</gene>
<dbReference type="EMBL" id="FPJG01000001">
    <property type="protein sequence ID" value="SFW11490.1"/>
    <property type="molecule type" value="Genomic_DNA"/>
</dbReference>
<accession>A0A1K1LKT3</accession>
<keyword evidence="3" id="KW-1185">Reference proteome</keyword>
<proteinExistence type="predicted"/>
<keyword evidence="1" id="KW-0472">Membrane</keyword>
<feature type="transmembrane region" description="Helical" evidence="1">
    <location>
        <begin position="22"/>
        <end position="42"/>
    </location>
</feature>
<organism evidence="2 3">
    <name type="scientific">Amycolatopsis australiensis</name>
    <dbReference type="NCBI Taxonomy" id="546364"/>
    <lineage>
        <taxon>Bacteria</taxon>
        <taxon>Bacillati</taxon>
        <taxon>Actinomycetota</taxon>
        <taxon>Actinomycetes</taxon>
        <taxon>Pseudonocardiales</taxon>
        <taxon>Pseudonocardiaceae</taxon>
        <taxon>Amycolatopsis</taxon>
    </lineage>
</organism>
<sequence>MPLVSTPGGADPGGDARLGTPITAAQVLLITVVLVFIGWLIARGIPPYEALLIASGGVAVGSGLLVLPRGLMKLVRAMGHAS</sequence>
<name>A0A1K1LKT3_9PSEU</name>
<evidence type="ECO:0000256" key="1">
    <source>
        <dbReference type="SAM" id="Phobius"/>
    </source>
</evidence>
<protein>
    <submittedName>
        <fullName evidence="2">Uncharacterized protein</fullName>
    </submittedName>
</protein>
<keyword evidence="1" id="KW-0812">Transmembrane</keyword>